<dbReference type="OrthoDB" id="10333166at2759"/>
<dbReference type="KEGG" id="obi:106877463"/>
<dbReference type="AlphaFoldDB" id="A0A0L8GDX2"/>
<proteinExistence type="predicted"/>
<reference evidence="1" key="1">
    <citation type="submission" date="2015-07" db="EMBL/GenBank/DDBJ databases">
        <title>MeaNS - Measles Nucleotide Surveillance Program.</title>
        <authorList>
            <person name="Tran T."/>
            <person name="Druce J."/>
        </authorList>
    </citation>
    <scope>NUCLEOTIDE SEQUENCE</scope>
    <source>
        <strain evidence="1">UCB-OBI-ISO-001</strain>
        <tissue evidence="1">Gonad</tissue>
    </source>
</reference>
<sequence length="127" mass="15634">MTKRNITSPFRFKSLLDLQKHRAKVTLWKKLCLCFQREMKKAHLNLKFLTRERRFIRKLRQLQKHQRQMFLKLTREKLRELKRKSTRSKAVRKIDNTNLRKKILLKQSYKKYKATKFSDCPIDLEIS</sequence>
<dbReference type="EMBL" id="KQ422281">
    <property type="protein sequence ID" value="KOF75217.1"/>
    <property type="molecule type" value="Genomic_DNA"/>
</dbReference>
<organism evidence="1">
    <name type="scientific">Octopus bimaculoides</name>
    <name type="common">California two-spotted octopus</name>
    <dbReference type="NCBI Taxonomy" id="37653"/>
    <lineage>
        <taxon>Eukaryota</taxon>
        <taxon>Metazoa</taxon>
        <taxon>Spiralia</taxon>
        <taxon>Lophotrochozoa</taxon>
        <taxon>Mollusca</taxon>
        <taxon>Cephalopoda</taxon>
        <taxon>Coleoidea</taxon>
        <taxon>Octopodiformes</taxon>
        <taxon>Octopoda</taxon>
        <taxon>Incirrata</taxon>
        <taxon>Octopodidae</taxon>
        <taxon>Octopus</taxon>
    </lineage>
</organism>
<protein>
    <submittedName>
        <fullName evidence="1">Uncharacterized protein</fullName>
    </submittedName>
</protein>
<evidence type="ECO:0000313" key="1">
    <source>
        <dbReference type="EMBL" id="KOF75217.1"/>
    </source>
</evidence>
<accession>A0A0L8GDX2</accession>
<gene>
    <name evidence="1" type="ORF">OCBIM_22035106mg</name>
</gene>
<name>A0A0L8GDX2_OCTBM</name>